<proteinExistence type="predicted"/>
<name>A0A9P9ER03_9HYPO</name>
<organism evidence="1 2">
    <name type="scientific">Dactylonectria macrodidyma</name>
    <dbReference type="NCBI Taxonomy" id="307937"/>
    <lineage>
        <taxon>Eukaryota</taxon>
        <taxon>Fungi</taxon>
        <taxon>Dikarya</taxon>
        <taxon>Ascomycota</taxon>
        <taxon>Pezizomycotina</taxon>
        <taxon>Sordariomycetes</taxon>
        <taxon>Hypocreomycetidae</taxon>
        <taxon>Hypocreales</taxon>
        <taxon>Nectriaceae</taxon>
        <taxon>Dactylonectria</taxon>
    </lineage>
</organism>
<accession>A0A9P9ER03</accession>
<dbReference type="AlphaFoldDB" id="A0A9P9ER03"/>
<reference evidence="1" key="1">
    <citation type="journal article" date="2021" name="Nat. Commun.">
        <title>Genetic determinants of endophytism in the Arabidopsis root mycobiome.</title>
        <authorList>
            <person name="Mesny F."/>
            <person name="Miyauchi S."/>
            <person name="Thiergart T."/>
            <person name="Pickel B."/>
            <person name="Atanasova L."/>
            <person name="Karlsson M."/>
            <person name="Huettel B."/>
            <person name="Barry K.W."/>
            <person name="Haridas S."/>
            <person name="Chen C."/>
            <person name="Bauer D."/>
            <person name="Andreopoulos W."/>
            <person name="Pangilinan J."/>
            <person name="LaButti K."/>
            <person name="Riley R."/>
            <person name="Lipzen A."/>
            <person name="Clum A."/>
            <person name="Drula E."/>
            <person name="Henrissat B."/>
            <person name="Kohler A."/>
            <person name="Grigoriev I.V."/>
            <person name="Martin F.M."/>
            <person name="Hacquard S."/>
        </authorList>
    </citation>
    <scope>NUCLEOTIDE SEQUENCE</scope>
    <source>
        <strain evidence="1">MPI-CAGE-AT-0147</strain>
    </source>
</reference>
<protein>
    <submittedName>
        <fullName evidence="1">Uncharacterized protein</fullName>
    </submittedName>
</protein>
<dbReference type="EMBL" id="JAGMUV010000010">
    <property type="protein sequence ID" value="KAH7141872.1"/>
    <property type="molecule type" value="Genomic_DNA"/>
</dbReference>
<dbReference type="Proteomes" id="UP000738349">
    <property type="component" value="Unassembled WGS sequence"/>
</dbReference>
<evidence type="ECO:0000313" key="1">
    <source>
        <dbReference type="EMBL" id="KAH7141872.1"/>
    </source>
</evidence>
<keyword evidence="2" id="KW-1185">Reference proteome</keyword>
<comment type="caution">
    <text evidence="1">The sequence shown here is derived from an EMBL/GenBank/DDBJ whole genome shotgun (WGS) entry which is preliminary data.</text>
</comment>
<dbReference type="SUPFAM" id="SSF55961">
    <property type="entry name" value="Bet v1-like"/>
    <property type="match status" value="1"/>
</dbReference>
<dbReference type="OrthoDB" id="3657092at2759"/>
<gene>
    <name evidence="1" type="ORF">EDB81DRAFT_760720</name>
</gene>
<evidence type="ECO:0000313" key="2">
    <source>
        <dbReference type="Proteomes" id="UP000738349"/>
    </source>
</evidence>
<sequence length="171" mass="18950">MGICTASSQTVFPYTREQVYAFVTNPHNWPLTYKGSGGIQQHLSIPLKVGDQWTEKVSLASNTYYSKWTLTTAIEPWKWSFLQVNGIGATDEAISDGVEGTTLIEYVFEKTDLQTRGVKVQGCLFKRSLTIDLPRHGRIPEDLLVVCMTAAGIEGYHDAVARELANIHGGK</sequence>